<dbReference type="Pfam" id="PF07705">
    <property type="entry name" value="CARDB"/>
    <property type="match status" value="1"/>
</dbReference>
<dbReference type="AlphaFoldDB" id="A0A1G1XWN5"/>
<sequence>MVRNQGNAKSNSCWISIEAGGLIGATAKSVSALNPGGQQTISWSLYATKSGTYTLSLKVDSQNQVLELSENNNSASRQISVR</sequence>
<dbReference type="Proteomes" id="UP000176241">
    <property type="component" value="Unassembled WGS sequence"/>
</dbReference>
<dbReference type="InterPro" id="IPR036238">
    <property type="entry name" value="Transglutaminase_C_sf"/>
</dbReference>
<accession>A0A1G1XWN5</accession>
<gene>
    <name evidence="2" type="ORF">A2731_03710</name>
</gene>
<evidence type="ECO:0000259" key="1">
    <source>
        <dbReference type="Pfam" id="PF07705"/>
    </source>
</evidence>
<name>A0A1G1XWN5_9BACT</name>
<proteinExistence type="predicted"/>
<dbReference type="InterPro" id="IPR013783">
    <property type="entry name" value="Ig-like_fold"/>
</dbReference>
<dbReference type="Gene3D" id="2.60.40.10">
    <property type="entry name" value="Immunoglobulins"/>
    <property type="match status" value="1"/>
</dbReference>
<reference evidence="2 3" key="1">
    <citation type="journal article" date="2016" name="Nat. Commun.">
        <title>Thousands of microbial genomes shed light on interconnected biogeochemical processes in an aquifer system.</title>
        <authorList>
            <person name="Anantharaman K."/>
            <person name="Brown C.T."/>
            <person name="Hug L.A."/>
            <person name="Sharon I."/>
            <person name="Castelle C.J."/>
            <person name="Probst A.J."/>
            <person name="Thomas B.C."/>
            <person name="Singh A."/>
            <person name="Wilkins M.J."/>
            <person name="Karaoz U."/>
            <person name="Brodie E.L."/>
            <person name="Williams K.H."/>
            <person name="Hubbard S.S."/>
            <person name="Banfield J.F."/>
        </authorList>
    </citation>
    <scope>NUCLEOTIDE SEQUENCE [LARGE SCALE GENOMIC DNA]</scope>
</reference>
<protein>
    <recommendedName>
        <fullName evidence="1">CARDB domain-containing protein</fullName>
    </recommendedName>
</protein>
<organism evidence="2 3">
    <name type="scientific">Candidatus Buchananbacteria bacterium RIFCSPHIGHO2_01_FULL_39_8</name>
    <dbReference type="NCBI Taxonomy" id="1797533"/>
    <lineage>
        <taxon>Bacteria</taxon>
        <taxon>Candidatus Buchananiibacteriota</taxon>
    </lineage>
</organism>
<evidence type="ECO:0000313" key="3">
    <source>
        <dbReference type="Proteomes" id="UP000176241"/>
    </source>
</evidence>
<dbReference type="SUPFAM" id="SSF49309">
    <property type="entry name" value="Transglutaminase, two C-terminal domains"/>
    <property type="match status" value="1"/>
</dbReference>
<dbReference type="GO" id="GO:0003810">
    <property type="term" value="F:protein-glutamine gamma-glutamyltransferase activity"/>
    <property type="evidence" value="ECO:0007669"/>
    <property type="project" value="InterPro"/>
</dbReference>
<dbReference type="InterPro" id="IPR011635">
    <property type="entry name" value="CARDB"/>
</dbReference>
<comment type="caution">
    <text evidence="2">The sequence shown here is derived from an EMBL/GenBank/DDBJ whole genome shotgun (WGS) entry which is preliminary data.</text>
</comment>
<feature type="domain" description="CARDB" evidence="1">
    <location>
        <begin position="2"/>
        <end position="76"/>
    </location>
</feature>
<evidence type="ECO:0000313" key="2">
    <source>
        <dbReference type="EMBL" id="OGY43697.1"/>
    </source>
</evidence>
<dbReference type="EMBL" id="MHIC01000042">
    <property type="protein sequence ID" value="OGY43697.1"/>
    <property type="molecule type" value="Genomic_DNA"/>
</dbReference>
<dbReference type="STRING" id="1797533.A2731_03710"/>